<feature type="compositionally biased region" description="Polar residues" evidence="1">
    <location>
        <begin position="58"/>
        <end position="67"/>
    </location>
</feature>
<accession>A0A8H7Z6X2</accession>
<evidence type="ECO:0000313" key="2">
    <source>
        <dbReference type="EMBL" id="KAG5305214.1"/>
    </source>
</evidence>
<organism evidence="2 3">
    <name type="scientific">Ajellomyces capsulatus</name>
    <name type="common">Darling's disease fungus</name>
    <name type="synonym">Histoplasma capsulatum</name>
    <dbReference type="NCBI Taxonomy" id="5037"/>
    <lineage>
        <taxon>Eukaryota</taxon>
        <taxon>Fungi</taxon>
        <taxon>Dikarya</taxon>
        <taxon>Ascomycota</taxon>
        <taxon>Pezizomycotina</taxon>
        <taxon>Eurotiomycetes</taxon>
        <taxon>Eurotiomycetidae</taxon>
        <taxon>Onygenales</taxon>
        <taxon>Ajellomycetaceae</taxon>
        <taxon>Histoplasma</taxon>
    </lineage>
</organism>
<dbReference type="AlphaFoldDB" id="A0A8H7Z6X2"/>
<sequence>MAHLVNLTGLMRCPSREPFNLTAHPQPTKWPTAYRRNRVSPRRWNGGTAEGSRPPPTNISQDELLTG</sequence>
<dbReference type="Proteomes" id="UP000670092">
    <property type="component" value="Unassembled WGS sequence"/>
</dbReference>
<protein>
    <submittedName>
        <fullName evidence="2">Uncharacterized protein</fullName>
    </submittedName>
</protein>
<dbReference type="EMBL" id="JAEVHI010000001">
    <property type="protein sequence ID" value="KAG5305214.1"/>
    <property type="molecule type" value="Genomic_DNA"/>
</dbReference>
<gene>
    <name evidence="2" type="ORF">I7I52_03801</name>
</gene>
<proteinExistence type="predicted"/>
<name>A0A8H7Z6X2_AJECA</name>
<comment type="caution">
    <text evidence="2">The sequence shown here is derived from an EMBL/GenBank/DDBJ whole genome shotgun (WGS) entry which is preliminary data.</text>
</comment>
<evidence type="ECO:0000313" key="3">
    <source>
        <dbReference type="Proteomes" id="UP000670092"/>
    </source>
</evidence>
<evidence type="ECO:0000256" key="1">
    <source>
        <dbReference type="SAM" id="MobiDB-lite"/>
    </source>
</evidence>
<dbReference type="VEuPathDB" id="FungiDB:I7I52_03801"/>
<feature type="region of interest" description="Disordered" evidence="1">
    <location>
        <begin position="15"/>
        <end position="67"/>
    </location>
</feature>
<reference evidence="2 3" key="1">
    <citation type="submission" date="2021-01" db="EMBL/GenBank/DDBJ databases">
        <title>Chromosome-level genome assembly of a human fungal pathogen reveals clustering of transcriptionally co-regulated genes.</title>
        <authorList>
            <person name="Voorhies M."/>
            <person name="Cohen S."/>
            <person name="Shea T.P."/>
            <person name="Petrus S."/>
            <person name="Munoz J.F."/>
            <person name="Poplawski S."/>
            <person name="Goldman W.E."/>
            <person name="Michael T."/>
            <person name="Cuomo C.A."/>
            <person name="Sil A."/>
            <person name="Beyhan S."/>
        </authorList>
    </citation>
    <scope>NUCLEOTIDE SEQUENCE [LARGE SCALE GENOMIC DNA]</scope>
    <source>
        <strain evidence="2 3">G184AR</strain>
    </source>
</reference>